<keyword evidence="2" id="KW-1185">Reference proteome</keyword>
<comment type="caution">
    <text evidence="1">The sequence shown here is derived from an EMBL/GenBank/DDBJ whole genome shotgun (WGS) entry which is preliminary data.</text>
</comment>
<evidence type="ECO:0000313" key="2">
    <source>
        <dbReference type="Proteomes" id="UP001500021"/>
    </source>
</evidence>
<proteinExistence type="predicted"/>
<accession>A0ABP3WIY3</accession>
<reference evidence="2" key="1">
    <citation type="journal article" date="2019" name="Int. J. Syst. Evol. Microbiol.">
        <title>The Global Catalogue of Microorganisms (GCM) 10K type strain sequencing project: providing services to taxonomists for standard genome sequencing and annotation.</title>
        <authorList>
            <consortium name="The Broad Institute Genomics Platform"/>
            <consortium name="The Broad Institute Genome Sequencing Center for Infectious Disease"/>
            <person name="Wu L."/>
            <person name="Ma J."/>
        </authorList>
    </citation>
    <scope>NUCLEOTIDE SEQUENCE [LARGE SCALE GENOMIC DNA]</scope>
    <source>
        <strain evidence="2">JCM 15608</strain>
    </source>
</reference>
<name>A0ABP3WIY3_9GAMM</name>
<dbReference type="EMBL" id="BAAAFA010000010">
    <property type="protein sequence ID" value="GAA0821323.1"/>
    <property type="molecule type" value="Genomic_DNA"/>
</dbReference>
<organism evidence="1 2">
    <name type="scientific">Colwellia asteriadis</name>
    <dbReference type="NCBI Taxonomy" id="517723"/>
    <lineage>
        <taxon>Bacteria</taxon>
        <taxon>Pseudomonadati</taxon>
        <taxon>Pseudomonadota</taxon>
        <taxon>Gammaproteobacteria</taxon>
        <taxon>Alteromonadales</taxon>
        <taxon>Colwelliaceae</taxon>
        <taxon>Colwellia</taxon>
    </lineage>
</organism>
<evidence type="ECO:0000313" key="1">
    <source>
        <dbReference type="EMBL" id="GAA0821323.1"/>
    </source>
</evidence>
<gene>
    <name evidence="1" type="ORF">GCM10009111_28130</name>
</gene>
<dbReference type="InterPro" id="IPR054222">
    <property type="entry name" value="DUF6942"/>
</dbReference>
<dbReference type="Pfam" id="PF22098">
    <property type="entry name" value="DUF6942"/>
    <property type="match status" value="1"/>
</dbReference>
<sequence length="201" mass="23132">MKRVMNNSDNNMTAIITAQQLANENIVEELKGFGDCNFNFAVYIANQPNMFEYQNLTSVNPLVTGEINSINQACGNGWRKVFNVYAKLLYALNSSYYTFSKNAQTWQQYRDHYLLQQHSKTALLFSPPELSRSDVVHIICGKTYAKQLLASEKIQASLIWLDDEFAIDYASKLIVCPYFDYRQLSNIKIEKLSELLTQLKK</sequence>
<dbReference type="Proteomes" id="UP001500021">
    <property type="component" value="Unassembled WGS sequence"/>
</dbReference>
<protein>
    <submittedName>
        <fullName evidence="1">Uncharacterized protein</fullName>
    </submittedName>
</protein>